<dbReference type="InterPro" id="IPR053374">
    <property type="entry name" value="TCP-1_chaperonin"/>
</dbReference>
<dbReference type="GO" id="GO:0005832">
    <property type="term" value="C:chaperonin-containing T-complex"/>
    <property type="evidence" value="ECO:0007669"/>
    <property type="project" value="UniProtKB-ARBA"/>
</dbReference>
<keyword evidence="7 9" id="KW-0067">ATP-binding</keyword>
<dbReference type="Gene3D" id="1.10.560.10">
    <property type="entry name" value="GroEL-like equatorial domain"/>
    <property type="match status" value="1"/>
</dbReference>
<dbReference type="InterPro" id="IPR027409">
    <property type="entry name" value="GroEL-like_apical_dom_sf"/>
</dbReference>
<dbReference type="SUPFAM" id="SSF52029">
    <property type="entry name" value="GroEL apical domain-like"/>
    <property type="match status" value="1"/>
</dbReference>
<evidence type="ECO:0000256" key="9">
    <source>
        <dbReference type="RuleBase" id="RU004187"/>
    </source>
</evidence>
<dbReference type="NCBIfam" id="TIGR02342">
    <property type="entry name" value="chap_CCT_delta"/>
    <property type="match status" value="1"/>
</dbReference>
<evidence type="ECO:0000256" key="7">
    <source>
        <dbReference type="ARBA" id="ARBA00022840"/>
    </source>
</evidence>
<dbReference type="Proteomes" id="UP000245956">
    <property type="component" value="Unassembled WGS sequence"/>
</dbReference>
<dbReference type="InterPro" id="IPR002423">
    <property type="entry name" value="Cpn60/GroEL/TCP-1"/>
</dbReference>
<dbReference type="NCBIfam" id="NF041083">
    <property type="entry name" value="thermosome_beta"/>
    <property type="match status" value="1"/>
</dbReference>
<feature type="compositionally biased region" description="Basic and acidic residues" evidence="11">
    <location>
        <begin position="583"/>
        <end position="594"/>
    </location>
</feature>
<dbReference type="PROSITE" id="PS00751">
    <property type="entry name" value="TCP1_2"/>
    <property type="match status" value="1"/>
</dbReference>
<comment type="caution">
    <text evidence="12">The sequence shown here is derived from an EMBL/GenBank/DDBJ whole genome shotgun (WGS) entry which is preliminary data.</text>
</comment>
<dbReference type="AlphaFoldDB" id="A0A2U3DWL7"/>
<comment type="subunit">
    <text evidence="3">Heterooligomeric complex of about 850 to 900 kDa that forms two stacked rings, 12 to 16 nm in diameter.</text>
</comment>
<evidence type="ECO:0000256" key="8">
    <source>
        <dbReference type="ARBA" id="ARBA00023186"/>
    </source>
</evidence>
<evidence type="ECO:0000256" key="10">
    <source>
        <dbReference type="RuleBase" id="RU004192"/>
    </source>
</evidence>
<dbReference type="InterPro" id="IPR002194">
    <property type="entry name" value="Chaperonin_TCP-1_CS"/>
</dbReference>
<dbReference type="PRINTS" id="PR00304">
    <property type="entry name" value="TCOMPLEXTCP1"/>
</dbReference>
<reference evidence="12 13" key="1">
    <citation type="journal article" date="2016" name="Front. Microbiol.">
        <title>Genome and transcriptome sequences reveal the specific parasitism of the nematophagous Purpureocillium lilacinum 36-1.</title>
        <authorList>
            <person name="Xie J."/>
            <person name="Li S."/>
            <person name="Mo C."/>
            <person name="Xiao X."/>
            <person name="Peng D."/>
            <person name="Wang G."/>
            <person name="Xiao Y."/>
        </authorList>
    </citation>
    <scope>NUCLEOTIDE SEQUENCE [LARGE SCALE GENOMIC DNA]</scope>
    <source>
        <strain evidence="12 13">36-1</strain>
    </source>
</reference>
<evidence type="ECO:0000256" key="4">
    <source>
        <dbReference type="ARBA" id="ARBA00016107"/>
    </source>
</evidence>
<evidence type="ECO:0000256" key="2">
    <source>
        <dbReference type="ARBA" id="ARBA00008020"/>
    </source>
</evidence>
<dbReference type="PANTHER" id="PTHR11353">
    <property type="entry name" value="CHAPERONIN"/>
    <property type="match status" value="1"/>
</dbReference>
<evidence type="ECO:0000256" key="1">
    <source>
        <dbReference type="ARBA" id="ARBA00004496"/>
    </source>
</evidence>
<dbReference type="PROSITE" id="PS00995">
    <property type="entry name" value="TCP1_3"/>
    <property type="match status" value="1"/>
</dbReference>
<dbReference type="InterPro" id="IPR017998">
    <property type="entry name" value="Chaperone_TCP-1"/>
</dbReference>
<dbReference type="InterPro" id="IPR054827">
    <property type="entry name" value="thermosome_alpha"/>
</dbReference>
<feature type="compositionally biased region" description="Polar residues" evidence="11">
    <location>
        <begin position="640"/>
        <end position="661"/>
    </location>
</feature>
<dbReference type="InterPro" id="IPR027410">
    <property type="entry name" value="TCP-1-like_intermed_sf"/>
</dbReference>
<protein>
    <recommendedName>
        <fullName evidence="4 10">T-complex protein 1 subunit delta</fullName>
    </recommendedName>
</protein>
<dbReference type="GO" id="GO:0016887">
    <property type="term" value="F:ATP hydrolysis activity"/>
    <property type="evidence" value="ECO:0007669"/>
    <property type="project" value="InterPro"/>
</dbReference>
<dbReference type="EMBL" id="LCWV01000023">
    <property type="protein sequence ID" value="PWI66632.1"/>
    <property type="molecule type" value="Genomic_DNA"/>
</dbReference>
<accession>A0A2U3DWL7</accession>
<dbReference type="FunFam" id="3.50.7.10:FF:000010">
    <property type="entry name" value="T-complex protein 1 subunit delta"/>
    <property type="match status" value="1"/>
</dbReference>
<dbReference type="NCBIfam" id="NF041082">
    <property type="entry name" value="thermosome_alpha"/>
    <property type="match status" value="1"/>
</dbReference>
<feature type="region of interest" description="Disordered" evidence="11">
    <location>
        <begin position="537"/>
        <end position="560"/>
    </location>
</feature>
<evidence type="ECO:0000256" key="3">
    <source>
        <dbReference type="ARBA" id="ARBA00011531"/>
    </source>
</evidence>
<dbReference type="GO" id="GO:0005524">
    <property type="term" value="F:ATP binding"/>
    <property type="evidence" value="ECO:0007669"/>
    <property type="project" value="UniProtKB-KW"/>
</dbReference>
<name>A0A2U3DWL7_PURLI</name>
<dbReference type="SUPFAM" id="SSF48592">
    <property type="entry name" value="GroEL equatorial domain-like"/>
    <property type="match status" value="1"/>
</dbReference>
<organism evidence="12 13">
    <name type="scientific">Purpureocillium lilacinum</name>
    <name type="common">Paecilomyces lilacinus</name>
    <dbReference type="NCBI Taxonomy" id="33203"/>
    <lineage>
        <taxon>Eukaryota</taxon>
        <taxon>Fungi</taxon>
        <taxon>Dikarya</taxon>
        <taxon>Ascomycota</taxon>
        <taxon>Pezizomycotina</taxon>
        <taxon>Sordariomycetes</taxon>
        <taxon>Hypocreomycetidae</taxon>
        <taxon>Hypocreales</taxon>
        <taxon>Ophiocordycipitaceae</taxon>
        <taxon>Purpureocillium</taxon>
    </lineage>
</organism>
<feature type="region of interest" description="Disordered" evidence="11">
    <location>
        <begin position="1"/>
        <end position="21"/>
    </location>
</feature>
<evidence type="ECO:0000313" key="12">
    <source>
        <dbReference type="EMBL" id="PWI66632.1"/>
    </source>
</evidence>
<comment type="subcellular location">
    <subcellularLocation>
        <location evidence="1">Cytoplasm</location>
    </subcellularLocation>
</comment>
<gene>
    <name evidence="12" type="ORF">PCL_04770</name>
</gene>
<proteinExistence type="inferred from homology"/>
<comment type="similarity">
    <text evidence="2 9">Belongs to the TCP-1 chaperonin family.</text>
</comment>
<sequence>MSAPAVAAGQSQNATFRDKEKPMAVRSSNIVAARAVADAIRTSLGPRGMDKMIRSGKGETIITNDGHTMLKSMSVMHPTAKMLVNLAGAQDVEAGDGTTSVVVICGSLLGAADRLLSKGIHPSVISEAFQRAAAAAVEVLHDMSQPITLNDTASLLQAANTSLSSKIVSQYSNLLGPMAVNSVTKTIDLKNADNVDLKNIRIIKKVGGTIEDSELVDGLVLNQPVLKNAGGPVRMEKARIGLIQFQLSPPKPDMENTIQVNDYRQMDKIVKEERLYLLNMAKKIKKAKCNVLLIQKSILRDAVNDLSLHFLAKLGILAIKDIERDEVEFICKSTGCKPIADIDSFTEDKLGSADLVEEVQSAGSRMVKVTGAKATGKTVSVVVRGANSLILEEAERSLHDALCVVRCLVKKKALIAGGGAAEIEIAAQLSKQARSLTGTEAICWKAFADAMEVIPTTLAENAGLNSIKVVTDLRHRHEMGEKNAGVSIKSGGVNINISKENVLQPLLVSTSAIELAAETVKMILRIDDIALTSPEATEGVAAPKANTNPPPHGAKTHQRPYGKKDIYFFLSHVDLQERTSLATRRDLRTSERPGRPGRLPLNLAPAHSLGMSEQRARASRTGKQLPPTPPSSPEQLRDAQPTQPSETFEASLRQPHSNTPFFSLHPVRTRTGPFAPAHSAPLVSFVAPAHLALANTTLHRTSFPSLLIFTQASSGWVPVAPSASPDRVLTILPPAQVRTQKALREGKLQRNRIMKLDNCKKTIAARQRFHNRQKQKILRVANLRIATAAKSRAGFEDQMLALCKLWCDSVRTVEDVVMTGYDSRDEELSALTAGEPQDVEMANAADDEDDSEDSLMADVGDEMAVDAVNNTTTDVEMVI</sequence>
<feature type="region of interest" description="Disordered" evidence="11">
    <location>
        <begin position="581"/>
        <end position="665"/>
    </location>
</feature>
<dbReference type="CDD" id="cd03338">
    <property type="entry name" value="TCP1_delta"/>
    <property type="match status" value="1"/>
</dbReference>
<keyword evidence="5" id="KW-0963">Cytoplasm</keyword>
<dbReference type="GO" id="GO:0051082">
    <property type="term" value="F:unfolded protein binding"/>
    <property type="evidence" value="ECO:0007669"/>
    <property type="project" value="InterPro"/>
</dbReference>
<keyword evidence="6 9" id="KW-0547">Nucleotide-binding</keyword>
<dbReference type="SUPFAM" id="SSF54849">
    <property type="entry name" value="GroEL-intermediate domain like"/>
    <property type="match status" value="1"/>
</dbReference>
<evidence type="ECO:0000256" key="5">
    <source>
        <dbReference type="ARBA" id="ARBA00022490"/>
    </source>
</evidence>
<dbReference type="Gene3D" id="3.30.260.10">
    <property type="entry name" value="TCP-1-like chaperonin intermediate domain"/>
    <property type="match status" value="1"/>
</dbReference>
<dbReference type="GO" id="GO:0140662">
    <property type="term" value="F:ATP-dependent protein folding chaperone"/>
    <property type="evidence" value="ECO:0007669"/>
    <property type="project" value="InterPro"/>
</dbReference>
<dbReference type="Pfam" id="PF00118">
    <property type="entry name" value="Cpn60_TCP1"/>
    <property type="match status" value="1"/>
</dbReference>
<evidence type="ECO:0000313" key="13">
    <source>
        <dbReference type="Proteomes" id="UP000245956"/>
    </source>
</evidence>
<dbReference type="Gene3D" id="3.50.7.10">
    <property type="entry name" value="GroEL"/>
    <property type="match status" value="1"/>
</dbReference>
<keyword evidence="8 9" id="KW-0143">Chaperone</keyword>
<evidence type="ECO:0000256" key="6">
    <source>
        <dbReference type="ARBA" id="ARBA00022741"/>
    </source>
</evidence>
<evidence type="ECO:0000256" key="11">
    <source>
        <dbReference type="SAM" id="MobiDB-lite"/>
    </source>
</evidence>
<dbReference type="PROSITE" id="PS00750">
    <property type="entry name" value="TCP1_1"/>
    <property type="match status" value="1"/>
</dbReference>
<dbReference type="InterPro" id="IPR012717">
    <property type="entry name" value="Chap_CCT_delta"/>
</dbReference>
<dbReference type="InterPro" id="IPR027413">
    <property type="entry name" value="GROEL-like_equatorial_sf"/>
</dbReference>